<evidence type="ECO:0000256" key="3">
    <source>
        <dbReference type="ARBA" id="ARBA00022790"/>
    </source>
</evidence>
<protein>
    <recommendedName>
        <fullName evidence="2">COP9 signalosome complex subunit 4</fullName>
    </recommendedName>
</protein>
<dbReference type="InterPro" id="IPR000717">
    <property type="entry name" value="PCI_dom"/>
</dbReference>
<keyword evidence="6" id="KW-1185">Reference proteome</keyword>
<sequence>MYNRQSHEKEEVLKRNFQKFMNFDALSSPSASPEVISSVTEAAMTNLSEDSFAQFMSNALDAKINFDVFSKLLLSLAESLSKINDLTLQLSCLRKIVSTIESRKVSDRKYGILEIFAQSLIDNHFYFDAAKILEQFPAPEGESDADILEYYLKIGECYLNDGYTDKAFQYLQKMSSHVFQLSTPPPLLNRFDQLRGTLHISRGSFLDAAYAFTRLWNTAKTTDLKLTGLRNATVCAILAPASKNRSLLLHRFTEDENITSLAEYSILEYIVKGKFIDKMARDEFRSKIVDIVPDVASEADGASGSAIRALEAFSTQHNISVAQKMFKSIEIGRLARLVGDTPARVEEQLRRMIADGSMRAAIDQPTNTVEFEHEETRVVKDRNIGDFCQCTSETAAKLAALL</sequence>
<dbReference type="SUPFAM" id="SSF48452">
    <property type="entry name" value="TPR-like"/>
    <property type="match status" value="1"/>
</dbReference>
<keyword evidence="3" id="KW-0736">Signalosome</keyword>
<comment type="similarity">
    <text evidence="1">Belongs to the CSN4 family.</text>
</comment>
<dbReference type="RefSeq" id="XP_068358775.1">
    <property type="nucleotide sequence ID" value="XM_068504994.1"/>
</dbReference>
<evidence type="ECO:0000313" key="5">
    <source>
        <dbReference type="EMBL" id="OHT05639.1"/>
    </source>
</evidence>
<dbReference type="EMBL" id="MLAK01000750">
    <property type="protein sequence ID" value="OHT05639.1"/>
    <property type="molecule type" value="Genomic_DNA"/>
</dbReference>
<evidence type="ECO:0000259" key="4">
    <source>
        <dbReference type="Pfam" id="PF01399"/>
    </source>
</evidence>
<organism evidence="5 6">
    <name type="scientific">Tritrichomonas foetus</name>
    <dbReference type="NCBI Taxonomy" id="1144522"/>
    <lineage>
        <taxon>Eukaryota</taxon>
        <taxon>Metamonada</taxon>
        <taxon>Parabasalia</taxon>
        <taxon>Tritrichomonadida</taxon>
        <taxon>Tritrichomonadidae</taxon>
        <taxon>Tritrichomonas</taxon>
    </lineage>
</organism>
<dbReference type="InterPro" id="IPR036388">
    <property type="entry name" value="WH-like_DNA-bd_sf"/>
</dbReference>
<dbReference type="OrthoDB" id="295656at2759"/>
<dbReference type="GO" id="GO:0008180">
    <property type="term" value="C:COP9 signalosome"/>
    <property type="evidence" value="ECO:0007669"/>
    <property type="project" value="UniProtKB-KW"/>
</dbReference>
<dbReference type="PANTHER" id="PTHR10855:SF2">
    <property type="entry name" value="COP9 SIGNALOSOME COMPLEX SUBUNIT 4"/>
    <property type="match status" value="1"/>
</dbReference>
<name>A0A1J4K2M0_9EUKA</name>
<gene>
    <name evidence="5" type="ORF">TRFO_26519</name>
</gene>
<dbReference type="GO" id="GO:0005829">
    <property type="term" value="C:cytosol"/>
    <property type="evidence" value="ECO:0007669"/>
    <property type="project" value="TreeGrafter"/>
</dbReference>
<dbReference type="SUPFAM" id="SSF46785">
    <property type="entry name" value="Winged helix' DNA-binding domain"/>
    <property type="match status" value="1"/>
</dbReference>
<dbReference type="InterPro" id="IPR036390">
    <property type="entry name" value="WH_DNA-bd_sf"/>
</dbReference>
<feature type="domain" description="PCI" evidence="4">
    <location>
        <begin position="316"/>
        <end position="373"/>
    </location>
</feature>
<proteinExistence type="inferred from homology"/>
<dbReference type="Pfam" id="PF01399">
    <property type="entry name" value="PCI"/>
    <property type="match status" value="1"/>
</dbReference>
<dbReference type="AlphaFoldDB" id="A0A1J4K2M0"/>
<dbReference type="Gene3D" id="1.10.10.10">
    <property type="entry name" value="Winged helix-like DNA-binding domain superfamily/Winged helix DNA-binding domain"/>
    <property type="match status" value="1"/>
</dbReference>
<evidence type="ECO:0000256" key="2">
    <source>
        <dbReference type="ARBA" id="ARBA00014881"/>
    </source>
</evidence>
<evidence type="ECO:0000313" key="6">
    <source>
        <dbReference type="Proteomes" id="UP000179807"/>
    </source>
</evidence>
<dbReference type="PANTHER" id="PTHR10855">
    <property type="entry name" value="26S PROTEASOME NON-ATPASE REGULATORY SUBUNIT 12/COP9 SIGNALOSOME COMPLEX SUBUNIT 4"/>
    <property type="match status" value="1"/>
</dbReference>
<evidence type="ECO:0000256" key="1">
    <source>
        <dbReference type="ARBA" id="ARBA00010417"/>
    </source>
</evidence>
<reference evidence="5" key="1">
    <citation type="submission" date="2016-10" db="EMBL/GenBank/DDBJ databases">
        <authorList>
            <person name="Benchimol M."/>
            <person name="Almeida L.G."/>
            <person name="Vasconcelos A.T."/>
            <person name="Perreira-Neves A."/>
            <person name="Rosa I.A."/>
            <person name="Tasca T."/>
            <person name="Bogo M.R."/>
            <person name="de Souza W."/>
        </authorList>
    </citation>
    <scope>NUCLEOTIDE SEQUENCE [LARGE SCALE GENOMIC DNA]</scope>
    <source>
        <strain evidence="5">K</strain>
    </source>
</reference>
<comment type="caution">
    <text evidence="5">The sequence shown here is derived from an EMBL/GenBank/DDBJ whole genome shotgun (WGS) entry which is preliminary data.</text>
</comment>
<dbReference type="InterPro" id="IPR040134">
    <property type="entry name" value="PSMD12/CSN4"/>
</dbReference>
<accession>A0A1J4K2M0</accession>
<dbReference type="Proteomes" id="UP000179807">
    <property type="component" value="Unassembled WGS sequence"/>
</dbReference>
<dbReference type="GeneID" id="94839698"/>
<dbReference type="InterPro" id="IPR011990">
    <property type="entry name" value="TPR-like_helical_dom_sf"/>
</dbReference>
<dbReference type="VEuPathDB" id="TrichDB:TRFO_26519"/>